<proteinExistence type="predicted"/>
<reference evidence="1 2" key="1">
    <citation type="journal article" date="2021" name="Nat. Plants">
        <title>The Taxus genome provides insights into paclitaxel biosynthesis.</title>
        <authorList>
            <person name="Xiong X."/>
            <person name="Gou J."/>
            <person name="Liao Q."/>
            <person name="Li Y."/>
            <person name="Zhou Q."/>
            <person name="Bi G."/>
            <person name="Li C."/>
            <person name="Du R."/>
            <person name="Wang X."/>
            <person name="Sun T."/>
            <person name="Guo L."/>
            <person name="Liang H."/>
            <person name="Lu P."/>
            <person name="Wu Y."/>
            <person name="Zhang Z."/>
            <person name="Ro D.K."/>
            <person name="Shang Y."/>
            <person name="Huang S."/>
            <person name="Yan J."/>
        </authorList>
    </citation>
    <scope>NUCLEOTIDE SEQUENCE [LARGE SCALE GENOMIC DNA]</scope>
    <source>
        <strain evidence="1">Ta-2019</strain>
    </source>
</reference>
<keyword evidence="2" id="KW-1185">Reference proteome</keyword>
<dbReference type="Proteomes" id="UP000824469">
    <property type="component" value="Unassembled WGS sequence"/>
</dbReference>
<feature type="non-terminal residue" evidence="1">
    <location>
        <position position="74"/>
    </location>
</feature>
<dbReference type="EMBL" id="JAHRHJ020000009">
    <property type="protein sequence ID" value="KAH9301365.1"/>
    <property type="molecule type" value="Genomic_DNA"/>
</dbReference>
<gene>
    <name evidence="1" type="ORF">KI387_012948</name>
</gene>
<evidence type="ECO:0000313" key="2">
    <source>
        <dbReference type="Proteomes" id="UP000824469"/>
    </source>
</evidence>
<sequence length="74" mass="7721">MGSEDVMEGSGGMGSKKVMGDGGGCVGRLGRLEGHDEEVSYCILVLPVEEGCLARFEGCIPRMDGREEGDNGVV</sequence>
<name>A0AA38CIU6_TAXCH</name>
<comment type="caution">
    <text evidence="1">The sequence shown here is derived from an EMBL/GenBank/DDBJ whole genome shotgun (WGS) entry which is preliminary data.</text>
</comment>
<protein>
    <submittedName>
        <fullName evidence="1">Uncharacterized protein</fullName>
    </submittedName>
</protein>
<organism evidence="1 2">
    <name type="scientific">Taxus chinensis</name>
    <name type="common">Chinese yew</name>
    <name type="synonym">Taxus wallichiana var. chinensis</name>
    <dbReference type="NCBI Taxonomy" id="29808"/>
    <lineage>
        <taxon>Eukaryota</taxon>
        <taxon>Viridiplantae</taxon>
        <taxon>Streptophyta</taxon>
        <taxon>Embryophyta</taxon>
        <taxon>Tracheophyta</taxon>
        <taxon>Spermatophyta</taxon>
        <taxon>Pinopsida</taxon>
        <taxon>Pinidae</taxon>
        <taxon>Conifers II</taxon>
        <taxon>Cupressales</taxon>
        <taxon>Taxaceae</taxon>
        <taxon>Taxus</taxon>
    </lineage>
</organism>
<dbReference type="AlphaFoldDB" id="A0AA38CIU6"/>
<accession>A0AA38CIU6</accession>
<evidence type="ECO:0000313" key="1">
    <source>
        <dbReference type="EMBL" id="KAH9301365.1"/>
    </source>
</evidence>